<name>A0A3A4FDH6_9MICC</name>
<comment type="catalytic activity">
    <reaction evidence="2">
        <text>L-homoserine + acetyl-CoA = O-acetyl-L-homoserine + CoA</text>
        <dbReference type="Rhea" id="RHEA:13701"/>
        <dbReference type="ChEBI" id="CHEBI:57287"/>
        <dbReference type="ChEBI" id="CHEBI:57288"/>
        <dbReference type="ChEBI" id="CHEBI:57476"/>
        <dbReference type="ChEBI" id="CHEBI:57716"/>
        <dbReference type="EC" id="2.3.1.31"/>
    </reaction>
</comment>
<keyword evidence="2" id="KW-0963">Cytoplasm</keyword>
<dbReference type="EC" id="2.3.1.31" evidence="2"/>
<dbReference type="Proteomes" id="UP000266615">
    <property type="component" value="Unassembled WGS sequence"/>
</dbReference>
<feature type="region of interest" description="Disordered" evidence="4">
    <location>
        <begin position="14"/>
        <end position="69"/>
    </location>
</feature>
<dbReference type="SUPFAM" id="SSF53474">
    <property type="entry name" value="alpha/beta-Hydrolases"/>
    <property type="match status" value="1"/>
</dbReference>
<dbReference type="NCBIfam" id="TIGR01392">
    <property type="entry name" value="homoserO_Ac_trn"/>
    <property type="match status" value="1"/>
</dbReference>
<comment type="subunit">
    <text evidence="2">Homodimer.</text>
</comment>
<keyword evidence="7" id="KW-1185">Reference proteome</keyword>
<feature type="binding site" evidence="2">
    <location>
        <position position="412"/>
    </location>
    <ligand>
        <name>substrate</name>
    </ligand>
</feature>
<feature type="compositionally biased region" description="Low complexity" evidence="4">
    <location>
        <begin position="18"/>
        <end position="28"/>
    </location>
</feature>
<feature type="active site" evidence="2 3">
    <location>
        <position position="381"/>
    </location>
</feature>
<dbReference type="GO" id="GO:0009092">
    <property type="term" value="P:homoserine metabolic process"/>
    <property type="evidence" value="ECO:0007669"/>
    <property type="project" value="TreeGrafter"/>
</dbReference>
<comment type="function">
    <text evidence="2">Transfers an acetyl group from acetyl-CoA to L-homoserine, forming acetyl-L-homoserine.</text>
</comment>
<comment type="caution">
    <text evidence="6">The sequence shown here is derived from an EMBL/GenBank/DDBJ whole genome shotgun (WGS) entry which is preliminary data.</text>
</comment>
<comment type="pathway">
    <text evidence="2">Amino-acid biosynthesis; L-methionine biosynthesis via de novo pathway; O-acetyl-L-homoserine from L-homoserine: step 1/1.</text>
</comment>
<comment type="similarity">
    <text evidence="2">Belongs to the AB hydrolase superfamily. MetX family.</text>
</comment>
<evidence type="ECO:0000259" key="5">
    <source>
        <dbReference type="Pfam" id="PF00561"/>
    </source>
</evidence>
<evidence type="ECO:0000313" key="7">
    <source>
        <dbReference type="Proteomes" id="UP000266615"/>
    </source>
</evidence>
<keyword evidence="2 6" id="KW-0012">Acyltransferase</keyword>
<dbReference type="PANTHER" id="PTHR32268">
    <property type="entry name" value="HOMOSERINE O-ACETYLTRANSFERASE"/>
    <property type="match status" value="1"/>
</dbReference>
<dbReference type="Gene3D" id="1.10.1740.110">
    <property type="match status" value="1"/>
</dbReference>
<feature type="binding site" evidence="2">
    <location>
        <position position="278"/>
    </location>
    <ligand>
        <name>substrate</name>
    </ligand>
</feature>
<evidence type="ECO:0000256" key="3">
    <source>
        <dbReference type="PIRSR" id="PIRSR000443-1"/>
    </source>
</evidence>
<protein>
    <recommendedName>
        <fullName evidence="2">Homoserine O-acetyltransferase</fullName>
        <shortName evidence="2">HAT</shortName>
        <ecNumber evidence="2">2.3.1.31</ecNumber>
    </recommendedName>
    <alternativeName>
        <fullName evidence="2">Homoserine transacetylase</fullName>
        <shortName evidence="2">HTA</shortName>
    </alternativeName>
</protein>
<dbReference type="PANTHER" id="PTHR32268:SF11">
    <property type="entry name" value="HOMOSERINE O-ACETYLTRANSFERASE"/>
    <property type="match status" value="1"/>
</dbReference>
<dbReference type="Gene3D" id="3.40.50.1820">
    <property type="entry name" value="alpha/beta hydrolase"/>
    <property type="match status" value="1"/>
</dbReference>
<dbReference type="Pfam" id="PF00561">
    <property type="entry name" value="Abhydrolase_1"/>
    <property type="match status" value="1"/>
</dbReference>
<dbReference type="InterPro" id="IPR008220">
    <property type="entry name" value="HAT_MetX-like"/>
</dbReference>
<dbReference type="OrthoDB" id="9800754at2"/>
<dbReference type="NCBIfam" id="NF001209">
    <property type="entry name" value="PRK00175.1"/>
    <property type="match status" value="1"/>
</dbReference>
<feature type="compositionally biased region" description="Gly residues" evidence="4">
    <location>
        <begin position="46"/>
        <end position="56"/>
    </location>
</feature>
<feature type="active site" evidence="2 3">
    <location>
        <position position="411"/>
    </location>
</feature>
<reference evidence="6 7" key="1">
    <citation type="submission" date="2018-09" db="EMBL/GenBank/DDBJ databases">
        <title>Nesterenkonia natronophila sp. nov., an alkaliphilic actinobacteriume isolated from a soda lake, and emended description of the genus Nesterenkonia.</title>
        <authorList>
            <person name="Menes R.J."/>
            <person name="Iriarte A."/>
        </authorList>
    </citation>
    <scope>NUCLEOTIDE SEQUENCE [LARGE SCALE GENOMIC DNA]</scope>
    <source>
        <strain evidence="6 7">M8</strain>
    </source>
</reference>
<feature type="active site" description="Nucleophile" evidence="2 3">
    <location>
        <position position="209"/>
    </location>
</feature>
<organism evidence="6 7">
    <name type="scientific">Nesterenkonia natronophila</name>
    <dbReference type="NCBI Taxonomy" id="2174932"/>
    <lineage>
        <taxon>Bacteria</taxon>
        <taxon>Bacillati</taxon>
        <taxon>Actinomycetota</taxon>
        <taxon>Actinomycetes</taxon>
        <taxon>Micrococcales</taxon>
        <taxon>Micrococcaceae</taxon>
        <taxon>Nesterenkonia</taxon>
    </lineage>
</organism>
<dbReference type="InterPro" id="IPR029058">
    <property type="entry name" value="AB_hydrolase_fold"/>
</dbReference>
<dbReference type="PIRSF" id="PIRSF000443">
    <property type="entry name" value="Homoser_Ac_trans"/>
    <property type="match status" value="1"/>
</dbReference>
<accession>A0A3A4FDH6</accession>
<evidence type="ECO:0000256" key="1">
    <source>
        <dbReference type="ARBA" id="ARBA00022679"/>
    </source>
</evidence>
<keyword evidence="1 2" id="KW-0808">Transferase</keyword>
<comment type="subcellular location">
    <subcellularLocation>
        <location evidence="2">Cytoplasm</location>
    </subcellularLocation>
</comment>
<dbReference type="GO" id="GO:0009086">
    <property type="term" value="P:methionine biosynthetic process"/>
    <property type="evidence" value="ECO:0007669"/>
    <property type="project" value="UniProtKB-UniRule"/>
</dbReference>
<comment type="caution">
    <text evidence="2">Lacks conserved residue(s) required for the propagation of feature annotation.</text>
</comment>
<dbReference type="GO" id="GO:0005737">
    <property type="term" value="C:cytoplasm"/>
    <property type="evidence" value="ECO:0007669"/>
    <property type="project" value="UniProtKB-SubCell"/>
</dbReference>
<dbReference type="EMBL" id="QYZP01000001">
    <property type="protein sequence ID" value="RJN32844.1"/>
    <property type="molecule type" value="Genomic_DNA"/>
</dbReference>
<dbReference type="AlphaFoldDB" id="A0A3A4FDH6"/>
<keyword evidence="2" id="KW-0028">Amino-acid biosynthesis</keyword>
<gene>
    <name evidence="2" type="primary">metXA</name>
    <name evidence="6" type="ORF">D3250_03245</name>
</gene>
<dbReference type="InterPro" id="IPR000073">
    <property type="entry name" value="AB_hydrolase_1"/>
</dbReference>
<evidence type="ECO:0000256" key="2">
    <source>
        <dbReference type="HAMAP-Rule" id="MF_00296"/>
    </source>
</evidence>
<dbReference type="UniPathway" id="UPA00051">
    <property type="reaction ID" value="UER00074"/>
</dbReference>
<evidence type="ECO:0000256" key="4">
    <source>
        <dbReference type="SAM" id="MobiDB-lite"/>
    </source>
</evidence>
<evidence type="ECO:0000313" key="6">
    <source>
        <dbReference type="EMBL" id="RJN32844.1"/>
    </source>
</evidence>
<sequence length="431" mass="45613">MTSSPTWTRVWLRRPETESTVTTTSTSSNGRRAAVESPLRAPTRGGVPGLPGGGQAGSIENDYGTRPDGVLKTHDAGSFAFETGGYLPAVTLAYETWGELNAAGDNAVLVAHALTGDTHVASSEADPSIGWWEGLLGPGRPIDTDKWFVIAPAMVGGCYGSTGSSSVDADGVPWGSRFPFVTIRDAVHLEKRLLDALGVTALHTVIGGSMGGARALEWAVSYPDFVRGFAVFACGAASTAEQIAFGQTQVMAIRNDPHFNGGDYYTGQRPEAGLGLARRIAHVTYRTEAELQLRFGRAAQGGEDPFGGTQLAGDRPRAGRYQVESYLDHQAAKLAKRFDPNAYITMAEALMSHDVGRGRGGVEAALAGVTAAPFLAAVDTDRLYFPEQSQQIADLIPGDHQVHTITSHIGHDGFLTSAEQLGDAMRGRLSL</sequence>
<dbReference type="HAMAP" id="MF_00296">
    <property type="entry name" value="MetX_acyltransf"/>
    <property type="match status" value="1"/>
</dbReference>
<dbReference type="GO" id="GO:0004414">
    <property type="term" value="F:homoserine O-acetyltransferase activity"/>
    <property type="evidence" value="ECO:0007669"/>
    <property type="project" value="UniProtKB-UniRule"/>
</dbReference>
<keyword evidence="2" id="KW-0486">Methionine biosynthesis</keyword>
<proteinExistence type="inferred from homology"/>
<feature type="domain" description="AB hydrolase-1" evidence="5">
    <location>
        <begin position="107"/>
        <end position="416"/>
    </location>
</feature>